<evidence type="ECO:0000313" key="2">
    <source>
        <dbReference type="Proteomes" id="UP000193104"/>
    </source>
</evidence>
<dbReference type="Proteomes" id="UP000193104">
    <property type="component" value="Unassembled WGS sequence"/>
</dbReference>
<protein>
    <submittedName>
        <fullName evidence="1">Uncharacterized protein</fullName>
    </submittedName>
</protein>
<name>A0A1X1D830_9GAMM</name>
<comment type="caution">
    <text evidence="1">The sequence shown here is derived from an EMBL/GenBank/DDBJ whole genome shotgun (WGS) entry which is preliminary data.</text>
</comment>
<organism evidence="1 2">
    <name type="scientific">Pantoea wallisii</name>
    <dbReference type="NCBI Taxonomy" id="1076551"/>
    <lineage>
        <taxon>Bacteria</taxon>
        <taxon>Pseudomonadati</taxon>
        <taxon>Pseudomonadota</taxon>
        <taxon>Gammaproteobacteria</taxon>
        <taxon>Enterobacterales</taxon>
        <taxon>Erwiniaceae</taxon>
        <taxon>Pantoea</taxon>
    </lineage>
</organism>
<evidence type="ECO:0000313" key="1">
    <source>
        <dbReference type="EMBL" id="ORM72806.1"/>
    </source>
</evidence>
<proteinExistence type="predicted"/>
<reference evidence="1 2" key="1">
    <citation type="journal article" date="2017" name="Antonie Van Leeuwenhoek">
        <title>Phylogenomic resolution of the bacterial genus Pantoea and its relationship with Erwinia and Tatumella.</title>
        <authorList>
            <person name="Palmer M."/>
            <person name="Steenkamp E.T."/>
            <person name="Coetzee M.P."/>
            <person name="Chan W.Y."/>
            <person name="van Zyl E."/>
            <person name="De Maayer P."/>
            <person name="Coutinho T.A."/>
            <person name="Blom J."/>
            <person name="Smits T.H."/>
            <person name="Duffy B."/>
            <person name="Venter S.N."/>
        </authorList>
    </citation>
    <scope>NUCLEOTIDE SEQUENCE [LARGE SCALE GENOMIC DNA]</scope>
    <source>
        <strain evidence="1 2">LMG 26277</strain>
    </source>
</reference>
<gene>
    <name evidence="1" type="ORF">HA48_12815</name>
</gene>
<keyword evidence="2" id="KW-1185">Reference proteome</keyword>
<dbReference type="EMBL" id="MLFS01000034">
    <property type="protein sequence ID" value="ORM72806.1"/>
    <property type="molecule type" value="Genomic_DNA"/>
</dbReference>
<accession>A0A1X1D830</accession>
<dbReference type="STRING" id="1076551.HA48_12815"/>
<sequence>MERRACAPDKRSEPKRVKVWFITFITSNACYKHAETEWMRARSTISDSATYRDVILGLLASNSSGVLYRLIAKNAKSLSAICACCQENLPVTRLLKNAVAEKALEKC</sequence>
<dbReference type="AlphaFoldDB" id="A0A1X1D830"/>